<protein>
    <submittedName>
        <fullName evidence="2">DUF3098 domain-containing protein</fullName>
    </submittedName>
</protein>
<dbReference type="AlphaFoldDB" id="A0A9D9NQW8"/>
<dbReference type="EMBL" id="JADILX010000030">
    <property type="protein sequence ID" value="MBO8485135.1"/>
    <property type="molecule type" value="Genomic_DNA"/>
</dbReference>
<evidence type="ECO:0000313" key="2">
    <source>
        <dbReference type="EMBL" id="MBO8485135.1"/>
    </source>
</evidence>
<comment type="caution">
    <text evidence="2">The sequence shown here is derived from an EMBL/GenBank/DDBJ whole genome shotgun (WGS) entry which is preliminary data.</text>
</comment>
<proteinExistence type="predicted"/>
<dbReference type="InterPro" id="IPR021448">
    <property type="entry name" value="DUF3098"/>
</dbReference>
<feature type="transmembrane region" description="Helical" evidence="1">
    <location>
        <begin position="28"/>
        <end position="47"/>
    </location>
</feature>
<feature type="transmembrane region" description="Helical" evidence="1">
    <location>
        <begin position="67"/>
        <end position="88"/>
    </location>
</feature>
<dbReference type="Pfam" id="PF11297">
    <property type="entry name" value="DUF3098"/>
    <property type="match status" value="1"/>
</dbReference>
<sequence>MAYIDKKKVQPAADGQQAGKMAMTRKGIMLLLAGLVVMVSGYILMTGGGSDDPQVFNYAMFDFRRLVAAPTVIIAGIVVEIVAIMKIFK</sequence>
<keyword evidence="1" id="KW-0472">Membrane</keyword>
<evidence type="ECO:0000313" key="3">
    <source>
        <dbReference type="Proteomes" id="UP000823750"/>
    </source>
</evidence>
<reference evidence="2" key="2">
    <citation type="journal article" date="2021" name="PeerJ">
        <title>Extensive microbial diversity within the chicken gut microbiome revealed by metagenomics and culture.</title>
        <authorList>
            <person name="Gilroy R."/>
            <person name="Ravi A."/>
            <person name="Getino M."/>
            <person name="Pursley I."/>
            <person name="Horton D.L."/>
            <person name="Alikhan N.F."/>
            <person name="Baker D."/>
            <person name="Gharbi K."/>
            <person name="Hall N."/>
            <person name="Watson M."/>
            <person name="Adriaenssens E.M."/>
            <person name="Foster-Nyarko E."/>
            <person name="Jarju S."/>
            <person name="Secka A."/>
            <person name="Antonio M."/>
            <person name="Oren A."/>
            <person name="Chaudhuri R.R."/>
            <person name="La Ragione R."/>
            <person name="Hildebrand F."/>
            <person name="Pallen M.J."/>
        </authorList>
    </citation>
    <scope>NUCLEOTIDE SEQUENCE</scope>
    <source>
        <strain evidence="2">B2-16538</strain>
    </source>
</reference>
<reference evidence="2" key="1">
    <citation type="submission" date="2020-10" db="EMBL/GenBank/DDBJ databases">
        <authorList>
            <person name="Gilroy R."/>
        </authorList>
    </citation>
    <scope>NUCLEOTIDE SEQUENCE</scope>
    <source>
        <strain evidence="2">B2-16538</strain>
    </source>
</reference>
<keyword evidence="1" id="KW-0812">Transmembrane</keyword>
<organism evidence="2 3">
    <name type="scientific">Candidatus Cryptobacteroides excrementavium</name>
    <dbReference type="NCBI Taxonomy" id="2840759"/>
    <lineage>
        <taxon>Bacteria</taxon>
        <taxon>Pseudomonadati</taxon>
        <taxon>Bacteroidota</taxon>
        <taxon>Bacteroidia</taxon>
        <taxon>Bacteroidales</taxon>
        <taxon>Candidatus Cryptobacteroides</taxon>
    </lineage>
</organism>
<keyword evidence="1" id="KW-1133">Transmembrane helix</keyword>
<accession>A0A9D9NQW8</accession>
<evidence type="ECO:0000256" key="1">
    <source>
        <dbReference type="SAM" id="Phobius"/>
    </source>
</evidence>
<dbReference type="Proteomes" id="UP000823750">
    <property type="component" value="Unassembled WGS sequence"/>
</dbReference>
<name>A0A9D9NQW8_9BACT</name>
<gene>
    <name evidence="2" type="ORF">IAB78_01770</name>
</gene>